<dbReference type="Gene3D" id="3.40.190.10">
    <property type="entry name" value="Periplasmic binding protein-like II"/>
    <property type="match status" value="2"/>
</dbReference>
<feature type="signal peptide" evidence="4">
    <location>
        <begin position="1"/>
        <end position="23"/>
    </location>
</feature>
<dbReference type="SUPFAM" id="SSF53850">
    <property type="entry name" value="Periplasmic binding protein-like II"/>
    <property type="match status" value="1"/>
</dbReference>
<sequence>MRTFCKTLIALGISVALGQTANAAGDVLTIWEDTNKAVGIELAARDFAKENKVKVVIEQKDSASHLNELEKLVENGGDVPDVFIVISDRTEEAVNKNVISDLPFMKADASKYAKLATDVFYINGKYYAAPRSIETLVVYYNKDLLDVPYETIDGYEKAGDRLAAQGKYGLVGKLDELYIAYGMMSAYGAYVFGKNGEEYNKYDVGFASGNADDGLTNLADYVRRYIPKQLQTPEGWGLVDKMFIEGQAAAVINGPWALDSYAKSGINYGIAPLPKLKNGEYFRPFYGVKGYAIAKNSQNKDLAAKFIEFANQPKYALIRYSAIAELPPINDVIANPLIANDDFSNALASQMLNADPMPYIAETSQIWGPMADAIKSVIANKQNAKQALNDAVVKINKAISNTDNNQEDALPNDSE</sequence>
<dbReference type="Proteomes" id="UP000731465">
    <property type="component" value="Unassembled WGS sequence"/>
</dbReference>
<protein>
    <submittedName>
        <fullName evidence="5">Extracellular solute-binding protein</fullName>
    </submittedName>
</protein>
<keyword evidence="3 4" id="KW-0732">Signal</keyword>
<proteinExistence type="inferred from homology"/>
<reference evidence="5 6" key="1">
    <citation type="submission" date="2021-03" db="EMBL/GenBank/DDBJ databases">
        <title>Succinivibrio sp. nov. isolated from feces of cow.</title>
        <authorList>
            <person name="Choi J.-Y."/>
        </authorList>
    </citation>
    <scope>NUCLEOTIDE SEQUENCE [LARGE SCALE GENOMIC DNA]</scope>
    <source>
        <strain evidence="5 6">AGMB01872</strain>
    </source>
</reference>
<dbReference type="Pfam" id="PF13416">
    <property type="entry name" value="SBP_bac_8"/>
    <property type="match status" value="1"/>
</dbReference>
<feature type="chain" id="PRO_5046504416" evidence="4">
    <location>
        <begin position="24"/>
        <end position="415"/>
    </location>
</feature>
<gene>
    <name evidence="5" type="ORF">J5V48_00730</name>
</gene>
<comment type="similarity">
    <text evidence="1">Belongs to the bacterial solute-binding protein 1 family.</text>
</comment>
<organism evidence="5 6">
    <name type="scientific">Succinivibrio faecicola</name>
    <dbReference type="NCBI Taxonomy" id="2820300"/>
    <lineage>
        <taxon>Bacteria</taxon>
        <taxon>Pseudomonadati</taxon>
        <taxon>Pseudomonadota</taxon>
        <taxon>Gammaproteobacteria</taxon>
        <taxon>Aeromonadales</taxon>
        <taxon>Succinivibrionaceae</taxon>
        <taxon>Succinivibrio</taxon>
    </lineage>
</organism>
<name>A0ABS7DDP6_9GAMM</name>
<evidence type="ECO:0000256" key="4">
    <source>
        <dbReference type="SAM" id="SignalP"/>
    </source>
</evidence>
<accession>A0ABS7DDP6</accession>
<evidence type="ECO:0000313" key="5">
    <source>
        <dbReference type="EMBL" id="MBW7569422.1"/>
    </source>
</evidence>
<comment type="caution">
    <text evidence="5">The sequence shown here is derived from an EMBL/GenBank/DDBJ whole genome shotgun (WGS) entry which is preliminary data.</text>
</comment>
<evidence type="ECO:0000256" key="2">
    <source>
        <dbReference type="ARBA" id="ARBA00022448"/>
    </source>
</evidence>
<dbReference type="InterPro" id="IPR006059">
    <property type="entry name" value="SBP"/>
</dbReference>
<keyword evidence="2" id="KW-0813">Transport</keyword>
<evidence type="ECO:0000313" key="6">
    <source>
        <dbReference type="Proteomes" id="UP000731465"/>
    </source>
</evidence>
<evidence type="ECO:0000256" key="1">
    <source>
        <dbReference type="ARBA" id="ARBA00008520"/>
    </source>
</evidence>
<keyword evidence="6" id="KW-1185">Reference proteome</keyword>
<dbReference type="PANTHER" id="PTHR30061:SF50">
    <property type="entry name" value="MALTOSE_MALTODEXTRIN-BINDING PERIPLASMIC PROTEIN"/>
    <property type="match status" value="1"/>
</dbReference>
<evidence type="ECO:0000256" key="3">
    <source>
        <dbReference type="ARBA" id="ARBA00022729"/>
    </source>
</evidence>
<dbReference type="PANTHER" id="PTHR30061">
    <property type="entry name" value="MALTOSE-BINDING PERIPLASMIC PROTEIN"/>
    <property type="match status" value="1"/>
</dbReference>
<dbReference type="RefSeq" id="WP_219935927.1">
    <property type="nucleotide sequence ID" value="NZ_JAGFNY010000001.1"/>
</dbReference>
<dbReference type="EMBL" id="JAGFNY010000001">
    <property type="protein sequence ID" value="MBW7569422.1"/>
    <property type="molecule type" value="Genomic_DNA"/>
</dbReference>